<dbReference type="Pfam" id="PF00682">
    <property type="entry name" value="HMGL-like"/>
    <property type="match status" value="1"/>
</dbReference>
<dbReference type="InterPro" id="IPR054692">
    <property type="entry name" value="LeuA-like_post-cat"/>
</dbReference>
<dbReference type="NCBIfam" id="NF002991">
    <property type="entry name" value="PRK03739.1"/>
    <property type="match status" value="1"/>
</dbReference>
<evidence type="ECO:0000313" key="12">
    <source>
        <dbReference type="EMBL" id="NOJ11312.1"/>
    </source>
</evidence>
<evidence type="ECO:0000256" key="8">
    <source>
        <dbReference type="ARBA" id="ARBA00022723"/>
    </source>
</evidence>
<evidence type="ECO:0000256" key="7">
    <source>
        <dbReference type="ARBA" id="ARBA00022679"/>
    </source>
</evidence>
<dbReference type="GO" id="GO:0003852">
    <property type="term" value="F:2-isopropylmalate synthase activity"/>
    <property type="evidence" value="ECO:0007669"/>
    <property type="project" value="UniProtKB-UniRule"/>
</dbReference>
<feature type="region of interest" description="Regulatory domain" evidence="10">
    <location>
        <begin position="439"/>
        <end position="559"/>
    </location>
</feature>
<dbReference type="InterPro" id="IPR005668">
    <property type="entry name" value="IPM_Synthase"/>
</dbReference>
<proteinExistence type="inferred from homology"/>
<dbReference type="PANTHER" id="PTHR46911:SF1">
    <property type="entry name" value="2-ISOPROPYLMALATE SYNTHASE"/>
    <property type="match status" value="1"/>
</dbReference>
<dbReference type="Gene3D" id="3.20.20.70">
    <property type="entry name" value="Aldolase class I"/>
    <property type="match status" value="1"/>
</dbReference>
<keyword evidence="6 10" id="KW-0028">Amino-acid biosynthesis</keyword>
<dbReference type="CDD" id="cd07942">
    <property type="entry name" value="DRE_TIM_LeuA"/>
    <property type="match status" value="1"/>
</dbReference>
<dbReference type="PROSITE" id="PS50991">
    <property type="entry name" value="PYR_CT"/>
    <property type="match status" value="1"/>
</dbReference>
<feature type="domain" description="Pyruvate carboxyltransferase" evidence="11">
    <location>
        <begin position="31"/>
        <end position="305"/>
    </location>
</feature>
<reference evidence="12 13" key="1">
    <citation type="submission" date="2019-09" db="EMBL/GenBank/DDBJ databases">
        <title>Draft genome sequencing and comparative genomics of hatchery-associated Vibrios.</title>
        <authorList>
            <person name="Kehlet-Delgado H."/>
            <person name="Mueller R.S."/>
        </authorList>
    </citation>
    <scope>NUCLEOTIDE SEQUENCE [LARGE SCALE GENOMIC DNA]</scope>
    <source>
        <strain evidence="12 13">99-70-13A3</strain>
    </source>
</reference>
<evidence type="ECO:0000256" key="2">
    <source>
        <dbReference type="ARBA" id="ARBA00004689"/>
    </source>
</evidence>
<dbReference type="EMBL" id="VTXL01000001">
    <property type="protein sequence ID" value="NOJ11312.1"/>
    <property type="molecule type" value="Genomic_DNA"/>
</dbReference>
<evidence type="ECO:0000256" key="6">
    <source>
        <dbReference type="ARBA" id="ARBA00022605"/>
    </source>
</evidence>
<dbReference type="Proteomes" id="UP000519158">
    <property type="component" value="Unassembled WGS sequence"/>
</dbReference>
<dbReference type="InterPro" id="IPR013785">
    <property type="entry name" value="Aldolase_TIM"/>
</dbReference>
<dbReference type="AlphaFoldDB" id="A0A7Y4FY72"/>
<dbReference type="PROSITE" id="PS00815">
    <property type="entry name" value="AIPM_HOMOCIT_SYNTH_1"/>
    <property type="match status" value="1"/>
</dbReference>
<dbReference type="UniPathway" id="UPA00048">
    <property type="reaction ID" value="UER00070"/>
</dbReference>
<dbReference type="SMART" id="SM00917">
    <property type="entry name" value="LeuA_dimer"/>
    <property type="match status" value="1"/>
</dbReference>
<comment type="pathway">
    <text evidence="2 10">Amino-acid biosynthesis; L-leucine biosynthesis; L-leucine from 3-methyl-2-oxobutanoate: step 1/4.</text>
</comment>
<name>A0A7Y4FY72_VIBSP</name>
<evidence type="ECO:0000256" key="3">
    <source>
        <dbReference type="ARBA" id="ARBA00009767"/>
    </source>
</evidence>
<gene>
    <name evidence="10 12" type="primary">leuA</name>
    <name evidence="12" type="ORF">F0234_00845</name>
</gene>
<dbReference type="InterPro" id="IPR036230">
    <property type="entry name" value="LeuA_allosteric_dom_sf"/>
</dbReference>
<dbReference type="GO" id="GO:0000287">
    <property type="term" value="F:magnesium ion binding"/>
    <property type="evidence" value="ECO:0007669"/>
    <property type="project" value="UniProtKB-UniRule"/>
</dbReference>
<dbReference type="Gene3D" id="3.30.160.270">
    <property type="match status" value="1"/>
</dbReference>
<keyword evidence="12" id="KW-0012">Acyltransferase</keyword>
<evidence type="ECO:0000256" key="10">
    <source>
        <dbReference type="HAMAP-Rule" id="MF_00572"/>
    </source>
</evidence>
<evidence type="ECO:0000256" key="4">
    <source>
        <dbReference type="ARBA" id="ARBA00012973"/>
    </source>
</evidence>
<dbReference type="SUPFAM" id="SSF89000">
    <property type="entry name" value="post-HMGL domain-like"/>
    <property type="match status" value="1"/>
</dbReference>
<sequence length="559" mass="62609">MISEPSQKYRPACVVSNPERVWPSKRLTSAPRWCSTDLRDGNQALANPMDHDRKLMYFNHLVQCGFKEIEVAFPSASDSEFQFVRKLIEQSLIPNDVWIQVMTQARPDLIRNTMDSLRGAEQAIVHVYNATAPVFRDVVFKKSKKQTVEMALDAVDLIKELCDEQSETTWSLEYSPETFCFTELDFALEICEAVKKRWCPSDSRQLIINLPTTVEVNTPNVFADQIELFIRNFSDLSNVTISIHPHNDRGTGVATAELGVIGGAQRVEGCLFGNGERTGNVDLLTLAMNLYSQGVNPNLKFDDIKKTIEVAEYCNRIPVHPRHPYAGELVFTAFSGSHQDAIKKGFANRFETGELIWDVPYLPIDPVDLGCAYEEVIRVNSQSGKSGAAWLIEQNHGLKLPRSLQVDFSEKVKAFTNHSGCEMNLSEIWQLFRVSYGVLSKPDIQLVEYESKSVANELYITAKLNHKGREVDVEGQGAGIIGALVNGIKHAFDIEINIKDYSEHTLGLSTESRAVTYVEIQSNAEQSFYGVSINGDSLKALLQATLNAVGCFLEQYESF</sequence>
<dbReference type="GO" id="GO:0005737">
    <property type="term" value="C:cytoplasm"/>
    <property type="evidence" value="ECO:0007669"/>
    <property type="project" value="UniProtKB-SubCell"/>
</dbReference>
<comment type="similarity">
    <text evidence="3 10">Belongs to the alpha-IPM synthase/homocitrate synthase family. LeuA type 2 subfamily.</text>
</comment>
<dbReference type="InterPro" id="IPR039371">
    <property type="entry name" value="LeuA_N_DRE-TIM"/>
</dbReference>
<comment type="cofactor">
    <cofactor evidence="10">
        <name>Mg(2+)</name>
        <dbReference type="ChEBI" id="CHEBI:18420"/>
    </cofactor>
</comment>
<dbReference type="SUPFAM" id="SSF110921">
    <property type="entry name" value="2-isopropylmalate synthase LeuA, allosteric (dimerisation) domain"/>
    <property type="match status" value="1"/>
</dbReference>
<keyword evidence="10" id="KW-0963">Cytoplasm</keyword>
<dbReference type="InterPro" id="IPR013709">
    <property type="entry name" value="2-isopropylmalate_synth_dimer"/>
</dbReference>
<evidence type="ECO:0000256" key="5">
    <source>
        <dbReference type="ARBA" id="ARBA00022430"/>
    </source>
</evidence>
<keyword evidence="9 10" id="KW-0100">Branched-chain amino acid biosynthesis</keyword>
<keyword evidence="5 10" id="KW-0432">Leucine biosynthesis</keyword>
<comment type="function">
    <text evidence="10">Catalyzes the condensation of the acetyl group of acetyl-CoA with 3-methyl-2-oxobutanoate (2-ketoisovalerate) to form 3-carboxy-3-hydroxy-4-methylpentanoate (2-isopropylmalate).</text>
</comment>
<dbReference type="GO" id="GO:0009098">
    <property type="term" value="P:L-leucine biosynthetic process"/>
    <property type="evidence" value="ECO:0007669"/>
    <property type="project" value="UniProtKB-UniRule"/>
</dbReference>
<dbReference type="Pfam" id="PF08502">
    <property type="entry name" value="LeuA_dimer"/>
    <property type="match status" value="1"/>
</dbReference>
<keyword evidence="10" id="KW-0460">Magnesium</keyword>
<dbReference type="PROSITE" id="PS00816">
    <property type="entry name" value="AIPM_HOMOCIT_SYNTH_2"/>
    <property type="match status" value="1"/>
</dbReference>
<organism evidence="12 13">
    <name type="scientific">Vibrio splendidus</name>
    <dbReference type="NCBI Taxonomy" id="29497"/>
    <lineage>
        <taxon>Bacteria</taxon>
        <taxon>Pseudomonadati</taxon>
        <taxon>Pseudomonadota</taxon>
        <taxon>Gammaproteobacteria</taxon>
        <taxon>Vibrionales</taxon>
        <taxon>Vibrionaceae</taxon>
        <taxon>Vibrio</taxon>
    </lineage>
</organism>
<dbReference type="GO" id="GO:0003985">
    <property type="term" value="F:acetyl-CoA C-acetyltransferase activity"/>
    <property type="evidence" value="ECO:0007669"/>
    <property type="project" value="UniProtKB-UniRule"/>
</dbReference>
<dbReference type="Pfam" id="PF22615">
    <property type="entry name" value="IPMS_D2"/>
    <property type="match status" value="1"/>
</dbReference>
<feature type="binding site" evidence="10">
    <location>
        <position position="244"/>
    </location>
    <ligand>
        <name>Mg(2+)</name>
        <dbReference type="ChEBI" id="CHEBI:18420"/>
    </ligand>
</feature>
<keyword evidence="7 10" id="KW-0808">Transferase</keyword>
<dbReference type="EC" id="2.3.3.13" evidence="4 10"/>
<comment type="subcellular location">
    <subcellularLocation>
        <location evidence="10">Cytoplasm</location>
    </subcellularLocation>
</comment>
<keyword evidence="8 10" id="KW-0479">Metal-binding</keyword>
<evidence type="ECO:0000256" key="1">
    <source>
        <dbReference type="ARBA" id="ARBA00000064"/>
    </source>
</evidence>
<comment type="subunit">
    <text evidence="10">Homodimer.</text>
</comment>
<feature type="binding site" evidence="10">
    <location>
        <position position="40"/>
    </location>
    <ligand>
        <name>Mg(2+)</name>
        <dbReference type="ChEBI" id="CHEBI:18420"/>
    </ligand>
</feature>
<evidence type="ECO:0000256" key="9">
    <source>
        <dbReference type="ARBA" id="ARBA00023304"/>
    </source>
</evidence>
<comment type="caution">
    <text evidence="12">The sequence shown here is derived from an EMBL/GenBank/DDBJ whole genome shotgun (WGS) entry which is preliminary data.</text>
</comment>
<feature type="binding site" evidence="10">
    <location>
        <position position="280"/>
    </location>
    <ligand>
        <name>Mg(2+)</name>
        <dbReference type="ChEBI" id="CHEBI:18420"/>
    </ligand>
</feature>
<evidence type="ECO:0000259" key="11">
    <source>
        <dbReference type="PROSITE" id="PS50991"/>
    </source>
</evidence>
<dbReference type="PANTHER" id="PTHR46911">
    <property type="match status" value="1"/>
</dbReference>
<feature type="binding site" evidence="10">
    <location>
        <position position="246"/>
    </location>
    <ligand>
        <name>Mg(2+)</name>
        <dbReference type="ChEBI" id="CHEBI:18420"/>
    </ligand>
</feature>
<comment type="catalytic activity">
    <reaction evidence="1 10">
        <text>3-methyl-2-oxobutanoate + acetyl-CoA + H2O = (2S)-2-isopropylmalate + CoA + H(+)</text>
        <dbReference type="Rhea" id="RHEA:21524"/>
        <dbReference type="ChEBI" id="CHEBI:1178"/>
        <dbReference type="ChEBI" id="CHEBI:11851"/>
        <dbReference type="ChEBI" id="CHEBI:15377"/>
        <dbReference type="ChEBI" id="CHEBI:15378"/>
        <dbReference type="ChEBI" id="CHEBI:57287"/>
        <dbReference type="ChEBI" id="CHEBI:57288"/>
        <dbReference type="EC" id="2.3.3.13"/>
    </reaction>
</comment>
<dbReference type="RefSeq" id="WP_102497819.1">
    <property type="nucleotide sequence ID" value="NZ_CAWNVB010000020.1"/>
</dbReference>
<dbReference type="InterPro" id="IPR002034">
    <property type="entry name" value="AIPM/Hcit_synth_CS"/>
</dbReference>
<accession>A0A7Y4FY72</accession>
<evidence type="ECO:0000313" key="13">
    <source>
        <dbReference type="Proteomes" id="UP000519158"/>
    </source>
</evidence>
<protein>
    <recommendedName>
        <fullName evidence="4 10">2-isopropylmalate synthase</fullName>
        <ecNumber evidence="4 10">2.3.3.13</ecNumber>
    </recommendedName>
    <alternativeName>
        <fullName evidence="10">Alpha-IPM synthase</fullName>
    </alternativeName>
    <alternativeName>
        <fullName evidence="10">Alpha-isopropylmalate synthase</fullName>
    </alternativeName>
</protein>
<dbReference type="SUPFAM" id="SSF51569">
    <property type="entry name" value="Aldolase"/>
    <property type="match status" value="1"/>
</dbReference>
<dbReference type="NCBIfam" id="TIGR00970">
    <property type="entry name" value="leuA_yeast"/>
    <property type="match status" value="1"/>
</dbReference>
<dbReference type="HAMAP" id="MF_00572">
    <property type="entry name" value="LeuA_type2"/>
    <property type="match status" value="1"/>
</dbReference>
<dbReference type="InterPro" id="IPR000891">
    <property type="entry name" value="PYR_CT"/>
</dbReference>